<dbReference type="PANTHER" id="PTHR46173">
    <property type="entry name" value="CCA TRNA NUCLEOTIDYLTRANSFERASE 1, MITOCHONDRIAL"/>
    <property type="match status" value="1"/>
</dbReference>
<dbReference type="NCBIfam" id="TIGR00277">
    <property type="entry name" value="HDIG"/>
    <property type="match status" value="1"/>
</dbReference>
<dbReference type="CDD" id="cd05398">
    <property type="entry name" value="NT_ClassII-CCAase"/>
    <property type="match status" value="1"/>
</dbReference>
<keyword evidence="2" id="KW-0808">Transferase</keyword>
<dbReference type="GO" id="GO:0046872">
    <property type="term" value="F:metal ion binding"/>
    <property type="evidence" value="ECO:0007669"/>
    <property type="project" value="UniProtKB-KW"/>
</dbReference>
<proteinExistence type="predicted"/>
<dbReference type="SMART" id="SM00471">
    <property type="entry name" value="HDc"/>
    <property type="match status" value="1"/>
</dbReference>
<evidence type="ECO:0000256" key="7">
    <source>
        <dbReference type="ARBA" id="ARBA00022842"/>
    </source>
</evidence>
<evidence type="ECO:0000256" key="2">
    <source>
        <dbReference type="ARBA" id="ARBA00022679"/>
    </source>
</evidence>
<dbReference type="Gene3D" id="1.10.3090.10">
    <property type="entry name" value="cca-adding enzyme, domain 2"/>
    <property type="match status" value="1"/>
</dbReference>
<keyword evidence="6" id="KW-0547">Nucleotide-binding</keyword>
<dbReference type="EMBL" id="CP029159">
    <property type="protein sequence ID" value="QKM68750.1"/>
    <property type="molecule type" value="Genomic_DNA"/>
</dbReference>
<dbReference type="FunFam" id="3.30.460.10:FF:000034">
    <property type="entry name" value="CCA tRNA nucleotidyltransferase"/>
    <property type="match status" value="1"/>
</dbReference>
<dbReference type="SUPFAM" id="SSF81891">
    <property type="entry name" value="Poly A polymerase C-terminal region-like"/>
    <property type="match status" value="1"/>
</dbReference>
<dbReference type="FunFam" id="1.10.3090.10:FF:000002">
    <property type="entry name" value="CCA tRNA nucleotidyltransferase"/>
    <property type="match status" value="1"/>
</dbReference>
<dbReference type="Pfam" id="PF01966">
    <property type="entry name" value="HD"/>
    <property type="match status" value="1"/>
</dbReference>
<dbReference type="PANTHER" id="PTHR46173:SF1">
    <property type="entry name" value="CCA TRNA NUCLEOTIDYLTRANSFERASE 1, MITOCHONDRIAL"/>
    <property type="match status" value="1"/>
</dbReference>
<evidence type="ECO:0000256" key="1">
    <source>
        <dbReference type="ARBA" id="ARBA00001946"/>
    </source>
</evidence>
<dbReference type="InterPro" id="IPR006674">
    <property type="entry name" value="HD_domain"/>
</dbReference>
<keyword evidence="5" id="KW-0479">Metal-binding</keyword>
<dbReference type="RefSeq" id="WP_006348066.1">
    <property type="nucleotide sequence ID" value="NZ_CP029159.1"/>
</dbReference>
<evidence type="ECO:0000256" key="6">
    <source>
        <dbReference type="ARBA" id="ARBA00022741"/>
    </source>
</evidence>
<dbReference type="InterPro" id="IPR032828">
    <property type="entry name" value="PolyA_RNA-bd"/>
</dbReference>
<dbReference type="InterPro" id="IPR014065">
    <property type="entry name" value="tRNA_adenylyltransferase"/>
</dbReference>
<dbReference type="NCBIfam" id="TIGR02692">
    <property type="entry name" value="tRNA_CCA_actino"/>
    <property type="match status" value="1"/>
</dbReference>
<gene>
    <name evidence="8" type="ORF">STSU_017780</name>
</gene>
<dbReference type="PROSITE" id="PS51831">
    <property type="entry name" value="HD"/>
    <property type="match status" value="1"/>
</dbReference>
<dbReference type="AlphaFoldDB" id="I2N210"/>
<dbReference type="GO" id="GO:0000049">
    <property type="term" value="F:tRNA binding"/>
    <property type="evidence" value="ECO:0007669"/>
    <property type="project" value="TreeGrafter"/>
</dbReference>
<dbReference type="GO" id="GO:0000166">
    <property type="term" value="F:nucleotide binding"/>
    <property type="evidence" value="ECO:0007669"/>
    <property type="project" value="UniProtKB-KW"/>
</dbReference>
<organism evidence="8 9">
    <name type="scientific">Streptomyces tsukubensis (strain DSM 42081 / NBRC 108919 / NRRL 18488 / 9993)</name>
    <dbReference type="NCBI Taxonomy" id="1114943"/>
    <lineage>
        <taxon>Bacteria</taxon>
        <taxon>Bacillati</taxon>
        <taxon>Actinomycetota</taxon>
        <taxon>Actinomycetes</taxon>
        <taxon>Kitasatosporales</taxon>
        <taxon>Streptomycetaceae</taxon>
        <taxon>Streptomyces</taxon>
    </lineage>
</organism>
<keyword evidence="9" id="KW-1185">Reference proteome</keyword>
<keyword evidence="3" id="KW-0819">tRNA processing</keyword>
<keyword evidence="7" id="KW-0460">Magnesium</keyword>
<evidence type="ECO:0000313" key="8">
    <source>
        <dbReference type="EMBL" id="QKM68750.1"/>
    </source>
</evidence>
<dbReference type="Proteomes" id="UP000005940">
    <property type="component" value="Chromosome"/>
</dbReference>
<dbReference type="InterPro" id="IPR050264">
    <property type="entry name" value="Bact_CCA-adding_enz_type3_sf"/>
</dbReference>
<sequence>MPNANEDTPSALNQVQRLAVTELLRVAPVADDLARRFQEAGFRLALVGGSVRDALLGRLGNDLDFTTDARPQDILKIVRPWADSVWDVGIAFGTVGAQKSGYQIEITTYRSEAYDRTSRKPEVSYGDSIEDDLVRRDFTVNAMAVALPEKEFIDPHNGLEDLAAKVLRTPGTPEASFSDDPLRMMRAARFSAQLDFEVAPEVVRAMTEMSERIDIVSAERVRDELNKLLLSHHPRTGLALLVDSGLAARVLPELPALRLESDEHHRHKDVYEHSLTVLEQAIALEEEGPDLVLRLAALLHDIGKPRTRRFEKDGRVSFHHHEVVGAKMTKKRMTELKYSNELVKDVSRLVELHLRFHGYGDGEWTDSAVRRYVRDAGPLLTRLHKLTRSDCTTRNKRKAAALSRTYDGLEERIAQLQEQEQLDAIRPDLNGNEIQQILGIGPGPMIGKAYAHLLELRLEHGPMERDDAVKALTEWWAAQS</sequence>
<dbReference type="InterPro" id="IPR006675">
    <property type="entry name" value="HDIG_dom"/>
</dbReference>
<evidence type="ECO:0000256" key="3">
    <source>
        <dbReference type="ARBA" id="ARBA00022694"/>
    </source>
</evidence>
<dbReference type="CDD" id="cd00077">
    <property type="entry name" value="HDc"/>
    <property type="match status" value="1"/>
</dbReference>
<dbReference type="SUPFAM" id="SSF81301">
    <property type="entry name" value="Nucleotidyltransferase"/>
    <property type="match status" value="1"/>
</dbReference>
<protein>
    <submittedName>
        <fullName evidence="8">CCA tRNA nucleotidyltransferase</fullName>
    </submittedName>
</protein>
<dbReference type="InterPro" id="IPR043519">
    <property type="entry name" value="NT_sf"/>
</dbReference>
<evidence type="ECO:0000256" key="5">
    <source>
        <dbReference type="ARBA" id="ARBA00022723"/>
    </source>
</evidence>
<keyword evidence="4" id="KW-0548">Nucleotidyltransferase</keyword>
<evidence type="ECO:0000313" key="9">
    <source>
        <dbReference type="Proteomes" id="UP000005940"/>
    </source>
</evidence>
<dbReference type="InterPro" id="IPR002646">
    <property type="entry name" value="PolA_pol_head_dom"/>
</dbReference>
<name>I2N210_STRT9</name>
<dbReference type="Pfam" id="PF01743">
    <property type="entry name" value="PolyA_pol"/>
    <property type="match status" value="1"/>
</dbReference>
<dbReference type="Gene3D" id="3.30.460.10">
    <property type="entry name" value="Beta Polymerase, domain 2"/>
    <property type="match status" value="1"/>
</dbReference>
<comment type="cofactor">
    <cofactor evidence="1">
        <name>Mg(2+)</name>
        <dbReference type="ChEBI" id="CHEBI:18420"/>
    </cofactor>
</comment>
<accession>I2N210</accession>
<reference evidence="8 9" key="1">
    <citation type="journal article" date="2012" name="J. Bacteriol.">
        <title>Draft genome of Streptomyces tsukubaensis NRRL 18488, the producer of the clinically important immunosuppressant tacrolimus (FK506).</title>
        <authorList>
            <person name="Barreiro C."/>
            <person name="Prieto C."/>
            <person name="Sola-Landa A."/>
            <person name="Solera E."/>
            <person name="Martinez-Castro M."/>
            <person name="Perez-Redondo R."/>
            <person name="Garcia-Estrada C."/>
            <person name="Aparicio J.F."/>
            <person name="Fernandez-Martinez L.T."/>
            <person name="Santos-Aberturas J."/>
            <person name="Salehi-Najafabadi Z."/>
            <person name="Rodriguez-Garcia A."/>
            <person name="Tauch A."/>
            <person name="Martin J.F."/>
        </authorList>
    </citation>
    <scope>NUCLEOTIDE SEQUENCE [LARGE SCALE GENOMIC DNA]</scope>
    <source>
        <strain evidence="9">DSM 42081 / NBRC 108919 / NRRL 18488 / 9993</strain>
    </source>
</reference>
<dbReference type="InterPro" id="IPR003607">
    <property type="entry name" value="HD/PDEase_dom"/>
</dbReference>
<dbReference type="GO" id="GO:0008033">
    <property type="term" value="P:tRNA processing"/>
    <property type="evidence" value="ECO:0007669"/>
    <property type="project" value="UniProtKB-KW"/>
</dbReference>
<evidence type="ECO:0000256" key="4">
    <source>
        <dbReference type="ARBA" id="ARBA00022695"/>
    </source>
</evidence>
<dbReference type="GO" id="GO:0016779">
    <property type="term" value="F:nucleotidyltransferase activity"/>
    <property type="evidence" value="ECO:0007669"/>
    <property type="project" value="UniProtKB-KW"/>
</dbReference>
<dbReference type="Pfam" id="PF12627">
    <property type="entry name" value="PolyA_pol_RNAbd"/>
    <property type="match status" value="1"/>
</dbReference>